<dbReference type="CDD" id="cd10229">
    <property type="entry name" value="ASKHA_NBD_HSP70_HSPA12"/>
    <property type="match status" value="1"/>
</dbReference>
<evidence type="ECO:0000313" key="1">
    <source>
        <dbReference type="EMBL" id="CAH3030763.1"/>
    </source>
</evidence>
<organism evidence="1 2">
    <name type="scientific">Porites evermanni</name>
    <dbReference type="NCBI Taxonomy" id="104178"/>
    <lineage>
        <taxon>Eukaryota</taxon>
        <taxon>Metazoa</taxon>
        <taxon>Cnidaria</taxon>
        <taxon>Anthozoa</taxon>
        <taxon>Hexacorallia</taxon>
        <taxon>Scleractinia</taxon>
        <taxon>Fungiina</taxon>
        <taxon>Poritidae</taxon>
        <taxon>Porites</taxon>
    </lineage>
</organism>
<dbReference type="Gene3D" id="3.30.420.40">
    <property type="match status" value="2"/>
</dbReference>
<dbReference type="PANTHER" id="PTHR14187:SF5">
    <property type="entry name" value="HEAT SHOCK 70 KDA PROTEIN 12A"/>
    <property type="match status" value="1"/>
</dbReference>
<feature type="non-terminal residue" evidence="1">
    <location>
        <position position="1"/>
    </location>
</feature>
<dbReference type="EMBL" id="CALNXI010000654">
    <property type="protein sequence ID" value="CAH3030763.1"/>
    <property type="molecule type" value="Genomic_DNA"/>
</dbReference>
<dbReference type="Proteomes" id="UP001159427">
    <property type="component" value="Unassembled WGS sequence"/>
</dbReference>
<evidence type="ECO:0000313" key="2">
    <source>
        <dbReference type="Proteomes" id="UP001159427"/>
    </source>
</evidence>
<dbReference type="PANTHER" id="PTHR14187">
    <property type="entry name" value="ALPHA KINASE/ELONGATION FACTOR 2 KINASE"/>
    <property type="match status" value="1"/>
</dbReference>
<dbReference type="InterPro" id="IPR043129">
    <property type="entry name" value="ATPase_NBD"/>
</dbReference>
<proteinExistence type="predicted"/>
<protein>
    <recommendedName>
        <fullName evidence="3">Heat shock protein 70</fullName>
    </recommendedName>
</protein>
<keyword evidence="2" id="KW-1185">Reference proteome</keyword>
<comment type="caution">
    <text evidence="1">The sequence shown here is derived from an EMBL/GenBank/DDBJ whole genome shotgun (WGS) entry which is preliminary data.</text>
</comment>
<sequence length="596" mass="66840">FSLHTLAFEGLMISDNSSYIAVVAIDFGTTYSGFAFAFNHKEGEGGIHMNKAWGNEQGFSNLKTPTSLLLRPDGQFDSFGFEADEKYANFFNGEDQEYMYFKRFKMTLHKSESLDRNTKLTASNGRKLEALTVFSLSIRYLKDKAIEIIREVTGDDGYNAIDIQWVLTVPAIWKPAAKQFMREAAYRAGIASANNPEQLLIALEPEAASIHCRDKKMKDFTSERGDAGISDVFARPAAKYLVVDIGGGTLDVTAHEILTNGNIKEIFKVTGGPYGGTKVDEEFVSLLKRFFGTKVMETFSAKYPGEWLDMMNEFEMKKRGRRAFEGQTTRLRLPRTLTALISEYRGPAGKIDGVQFLRNEYLCLDAPAMKRLFKPVLDGIVNHLTSLLQNPCLKELQFFFLVGGFAQSALLQSAIKEQFSSRYKILVPLDASIAVVQGAVMFGQKPHAIDSRIMSTTYGFETNQRFDPILHPMEKKYIVDDVAYCKDCFVVMVKEKEMVKIGEMKRFPNYKPLGKSQTSVRFEFFTSTDPKVKYITDDAVGPSIGKVVVESPDISKGTDRNIDVCVYFGGTEIKVTAIDLTSRNTATAYLDFLCKN</sequence>
<dbReference type="SUPFAM" id="SSF53067">
    <property type="entry name" value="Actin-like ATPase domain"/>
    <property type="match status" value="2"/>
</dbReference>
<evidence type="ECO:0008006" key="3">
    <source>
        <dbReference type="Google" id="ProtNLM"/>
    </source>
</evidence>
<reference evidence="1 2" key="1">
    <citation type="submission" date="2022-05" db="EMBL/GenBank/DDBJ databases">
        <authorList>
            <consortium name="Genoscope - CEA"/>
            <person name="William W."/>
        </authorList>
    </citation>
    <scope>NUCLEOTIDE SEQUENCE [LARGE SCALE GENOMIC DNA]</scope>
</reference>
<gene>
    <name evidence="1" type="ORF">PEVE_00038493</name>
</gene>
<accession>A0ABN8MR13</accession>
<name>A0ABN8MR13_9CNID</name>